<dbReference type="Gene3D" id="2.130.10.10">
    <property type="entry name" value="YVTN repeat-like/Quinoprotein amine dehydrogenase"/>
    <property type="match status" value="1"/>
</dbReference>
<feature type="coiled-coil region" evidence="4">
    <location>
        <begin position="201"/>
        <end position="303"/>
    </location>
</feature>
<evidence type="ECO:0000256" key="1">
    <source>
        <dbReference type="ARBA" id="ARBA00022574"/>
    </source>
</evidence>
<dbReference type="PROSITE" id="PS50082">
    <property type="entry name" value="WD_REPEATS_2"/>
    <property type="match status" value="1"/>
</dbReference>
<name>X6M1Y4_RETFI</name>
<dbReference type="PROSITE" id="PS00678">
    <property type="entry name" value="WD_REPEATS_1"/>
    <property type="match status" value="1"/>
</dbReference>
<dbReference type="AlphaFoldDB" id="X6M1Y4"/>
<reference evidence="5 6" key="1">
    <citation type="journal article" date="2013" name="Curr. Biol.">
        <title>The Genome of the Foraminiferan Reticulomyxa filosa.</title>
        <authorList>
            <person name="Glockner G."/>
            <person name="Hulsmann N."/>
            <person name="Schleicher M."/>
            <person name="Noegel A.A."/>
            <person name="Eichinger L."/>
            <person name="Gallinger C."/>
            <person name="Pawlowski J."/>
            <person name="Sierra R."/>
            <person name="Euteneuer U."/>
            <person name="Pillet L."/>
            <person name="Moustafa A."/>
            <person name="Platzer M."/>
            <person name="Groth M."/>
            <person name="Szafranski K."/>
            <person name="Schliwa M."/>
        </authorList>
    </citation>
    <scope>NUCLEOTIDE SEQUENCE [LARGE SCALE GENOMIC DNA]</scope>
</reference>
<feature type="non-terminal residue" evidence="5">
    <location>
        <position position="502"/>
    </location>
</feature>
<feature type="repeat" description="WD" evidence="3">
    <location>
        <begin position="413"/>
        <end position="456"/>
    </location>
</feature>
<dbReference type="SMART" id="SM00320">
    <property type="entry name" value="WD40"/>
    <property type="match status" value="4"/>
</dbReference>
<evidence type="ECO:0000313" key="5">
    <source>
        <dbReference type="EMBL" id="ETO07616.1"/>
    </source>
</evidence>
<sequence length="502" mass="58874">MSDAKEDKIKEGYQPNTTLASFEQQTCFDKNWVLQLNQQEVINHCICLICKQVANNPVEINCLQHEDMDETLIAGENCLKQFLINNNNTCPVQPHDNCQYSIIRPMKRQINDLTVICPRQFQQELQTSERNGEGQMSEYMTTMCDFKGKIKDLNDHLNKSCSLKLSQCWFKLFGCNHCCLEQELKNHLITAMKYHFDLEETRQLQLENERLKKEMELNEKRQYEEVLKILNENSTLKQQLLQQQQDILNFNDHQKTLLTEIEKLKQEIKSKDEIILEKENEIKQQKEKINNEQKENNNNNNNDKSTSIFDKFRSSSKLLKTFEGQIGNVWSIDLSTFDDDQFICSGGGWGFLLWNVETTKQIQKFKEGSCYMNYTKFSPYHYHNYHRKVICSSQNNKTICLWDIKNDKPFQKFHGHSDNVFGIEFSPFNNGRYLCSGSVDKTIRLWDIETSQSLYNFIGHTRSVWCVEFSPLQSNNNNKVSRHQDTVRSVKYGTNELGINGS</sequence>
<evidence type="ECO:0000256" key="3">
    <source>
        <dbReference type="PROSITE-ProRule" id="PRU00221"/>
    </source>
</evidence>
<keyword evidence="1 3" id="KW-0853">WD repeat</keyword>
<dbReference type="PROSITE" id="PS50294">
    <property type="entry name" value="WD_REPEATS_REGION"/>
    <property type="match status" value="1"/>
</dbReference>
<keyword evidence="2" id="KW-0677">Repeat</keyword>
<dbReference type="SUPFAM" id="SSF50978">
    <property type="entry name" value="WD40 repeat-like"/>
    <property type="match status" value="1"/>
</dbReference>
<dbReference type="Pfam" id="PF00400">
    <property type="entry name" value="WD40"/>
    <property type="match status" value="2"/>
</dbReference>
<keyword evidence="4" id="KW-0175">Coiled coil</keyword>
<dbReference type="InterPro" id="IPR019775">
    <property type="entry name" value="WD40_repeat_CS"/>
</dbReference>
<proteinExistence type="predicted"/>
<dbReference type="PANTHER" id="PTHR19848">
    <property type="entry name" value="WD40 REPEAT PROTEIN"/>
    <property type="match status" value="1"/>
</dbReference>
<dbReference type="PANTHER" id="PTHR19848:SF8">
    <property type="entry name" value="F-BOX AND WD REPEAT DOMAIN CONTAINING 7"/>
    <property type="match status" value="1"/>
</dbReference>
<dbReference type="InterPro" id="IPR036322">
    <property type="entry name" value="WD40_repeat_dom_sf"/>
</dbReference>
<keyword evidence="6" id="KW-1185">Reference proteome</keyword>
<dbReference type="Gene3D" id="3.30.40.10">
    <property type="entry name" value="Zinc/RING finger domain, C3HC4 (zinc finger)"/>
    <property type="match status" value="1"/>
</dbReference>
<dbReference type="InterPro" id="IPR013083">
    <property type="entry name" value="Znf_RING/FYVE/PHD"/>
</dbReference>
<dbReference type="InterPro" id="IPR001680">
    <property type="entry name" value="WD40_rpt"/>
</dbReference>
<dbReference type="EMBL" id="ASPP01025949">
    <property type="protein sequence ID" value="ETO07616.1"/>
    <property type="molecule type" value="Genomic_DNA"/>
</dbReference>
<dbReference type="Proteomes" id="UP000023152">
    <property type="component" value="Unassembled WGS sequence"/>
</dbReference>
<evidence type="ECO:0000313" key="6">
    <source>
        <dbReference type="Proteomes" id="UP000023152"/>
    </source>
</evidence>
<accession>X6M1Y4</accession>
<protein>
    <submittedName>
        <fullName evidence="5">WD-40 repeat protein</fullName>
    </submittedName>
</protein>
<gene>
    <name evidence="5" type="ORF">RFI_29776</name>
</gene>
<comment type="caution">
    <text evidence="5">The sequence shown here is derived from an EMBL/GenBank/DDBJ whole genome shotgun (WGS) entry which is preliminary data.</text>
</comment>
<evidence type="ECO:0000256" key="4">
    <source>
        <dbReference type="SAM" id="Coils"/>
    </source>
</evidence>
<organism evidence="5 6">
    <name type="scientific">Reticulomyxa filosa</name>
    <dbReference type="NCBI Taxonomy" id="46433"/>
    <lineage>
        <taxon>Eukaryota</taxon>
        <taxon>Sar</taxon>
        <taxon>Rhizaria</taxon>
        <taxon>Retaria</taxon>
        <taxon>Foraminifera</taxon>
        <taxon>Monothalamids</taxon>
        <taxon>Reticulomyxidae</taxon>
        <taxon>Reticulomyxa</taxon>
    </lineage>
</organism>
<dbReference type="InterPro" id="IPR015943">
    <property type="entry name" value="WD40/YVTN_repeat-like_dom_sf"/>
</dbReference>
<evidence type="ECO:0000256" key="2">
    <source>
        <dbReference type="ARBA" id="ARBA00022737"/>
    </source>
</evidence>